<feature type="chain" id="PRO_5031323446" evidence="1">
    <location>
        <begin position="21"/>
        <end position="234"/>
    </location>
</feature>
<dbReference type="PROSITE" id="PS51257">
    <property type="entry name" value="PROKAR_LIPOPROTEIN"/>
    <property type="match status" value="1"/>
</dbReference>
<dbReference type="Pfam" id="PF08241">
    <property type="entry name" value="Methyltransf_11"/>
    <property type="match status" value="1"/>
</dbReference>
<dbReference type="SUPFAM" id="SSF53335">
    <property type="entry name" value="S-adenosyl-L-methionine-dependent methyltransferases"/>
    <property type="match status" value="1"/>
</dbReference>
<dbReference type="EMBL" id="JAATJC010000001">
    <property type="protein sequence ID" value="NJC05339.1"/>
    <property type="molecule type" value="Genomic_DNA"/>
</dbReference>
<evidence type="ECO:0000313" key="4">
    <source>
        <dbReference type="Proteomes" id="UP000558192"/>
    </source>
</evidence>
<dbReference type="InterPro" id="IPR013216">
    <property type="entry name" value="Methyltransf_11"/>
</dbReference>
<accession>A0A7X5Y521</accession>
<keyword evidence="3" id="KW-0808">Transferase</keyword>
<keyword evidence="4" id="KW-1185">Reference proteome</keyword>
<organism evidence="3 4">
    <name type="scientific">Sphingomonas kaistensis</name>
    <dbReference type="NCBI Taxonomy" id="298708"/>
    <lineage>
        <taxon>Bacteria</taxon>
        <taxon>Pseudomonadati</taxon>
        <taxon>Pseudomonadota</taxon>
        <taxon>Alphaproteobacteria</taxon>
        <taxon>Sphingomonadales</taxon>
        <taxon>Sphingomonadaceae</taxon>
        <taxon>Sphingomonas</taxon>
    </lineage>
</organism>
<dbReference type="GO" id="GO:0032259">
    <property type="term" value="P:methylation"/>
    <property type="evidence" value="ECO:0007669"/>
    <property type="project" value="UniProtKB-KW"/>
</dbReference>
<feature type="domain" description="Methyltransferase type 11" evidence="2">
    <location>
        <begin position="73"/>
        <end position="171"/>
    </location>
</feature>
<proteinExistence type="predicted"/>
<reference evidence="3 4" key="1">
    <citation type="submission" date="2020-03" db="EMBL/GenBank/DDBJ databases">
        <title>Genomic Encyclopedia of Type Strains, Phase IV (KMG-IV): sequencing the most valuable type-strain genomes for metagenomic binning, comparative biology and taxonomic classification.</title>
        <authorList>
            <person name="Goeker M."/>
        </authorList>
    </citation>
    <scope>NUCLEOTIDE SEQUENCE [LARGE SCALE GENOMIC DNA]</scope>
    <source>
        <strain evidence="3 4">DSM 16846</strain>
    </source>
</reference>
<comment type="caution">
    <text evidence="3">The sequence shown here is derived from an EMBL/GenBank/DDBJ whole genome shotgun (WGS) entry which is preliminary data.</text>
</comment>
<protein>
    <submittedName>
        <fullName evidence="3">Putative methyltransferase</fullName>
    </submittedName>
</protein>
<evidence type="ECO:0000313" key="3">
    <source>
        <dbReference type="EMBL" id="NJC05339.1"/>
    </source>
</evidence>
<evidence type="ECO:0000259" key="2">
    <source>
        <dbReference type="Pfam" id="PF08241"/>
    </source>
</evidence>
<keyword evidence="1" id="KW-0732">Signal</keyword>
<keyword evidence="3" id="KW-0489">Methyltransferase</keyword>
<dbReference type="CDD" id="cd02440">
    <property type="entry name" value="AdoMet_MTases"/>
    <property type="match status" value="1"/>
</dbReference>
<evidence type="ECO:0000256" key="1">
    <source>
        <dbReference type="SAM" id="SignalP"/>
    </source>
</evidence>
<dbReference type="PANTHER" id="PTHR43861">
    <property type="entry name" value="TRANS-ACONITATE 2-METHYLTRANSFERASE-RELATED"/>
    <property type="match status" value="1"/>
</dbReference>
<dbReference type="Gene3D" id="3.40.50.150">
    <property type="entry name" value="Vaccinia Virus protein VP39"/>
    <property type="match status" value="1"/>
</dbReference>
<sequence length="234" mass="24866">MRAGGTLAVGCLALALAACRAEGDPATGFPPSGRDVAPIVSDAFSTEDVRDRVGEFEAVVAAARVRPGMSVADIGAGEGYYTVRLSPLVAAKGRVLAQDIVPETRDRLAERVQREGLDNVTVRLGEPADPKLPPGGLDRIFLVHMYHEVTDPYAFLWHLVGGLKPGGEVIVVDADRPVKRHGIPPARLKCELAALGLRLDRFERMPDGDTFFAAFRAAGPRPAPSAIKPCAEPA</sequence>
<feature type="signal peptide" evidence="1">
    <location>
        <begin position="1"/>
        <end position="20"/>
    </location>
</feature>
<dbReference type="InterPro" id="IPR029063">
    <property type="entry name" value="SAM-dependent_MTases_sf"/>
</dbReference>
<dbReference type="Proteomes" id="UP000558192">
    <property type="component" value="Unassembled WGS sequence"/>
</dbReference>
<dbReference type="AlphaFoldDB" id="A0A7X5Y521"/>
<dbReference type="GO" id="GO:0008757">
    <property type="term" value="F:S-adenosylmethionine-dependent methyltransferase activity"/>
    <property type="evidence" value="ECO:0007669"/>
    <property type="project" value="InterPro"/>
</dbReference>
<gene>
    <name evidence="3" type="ORF">GGQ97_001132</name>
</gene>
<name>A0A7X5Y521_9SPHN</name>
<dbReference type="RefSeq" id="WP_168068046.1">
    <property type="nucleotide sequence ID" value="NZ_JAATJC010000001.1"/>
</dbReference>